<evidence type="ECO:0000313" key="2">
    <source>
        <dbReference type="EMBL" id="CAF1246305.1"/>
    </source>
</evidence>
<dbReference type="Proteomes" id="UP000663874">
    <property type="component" value="Unassembled WGS sequence"/>
</dbReference>
<sequence length="328" mass="37050">MLTTTTISPVDAPVTVTVNNTSYPSYLRHALIIGLNPTNKLGLNKYLPSFLDHLRSIAIQPFDMLQFRGGTPSLAIWEALQGLKNISHLEMLSGYDEYCNIEPLDQVSSSWPLQSIVIGSACGEDIKTAHIHTITSLTLDYCCGLSFSLATRNGTNKLQRLIIIENDACDHFIKLQEETCLTKNLTELKIVSTNGCDFCHQYERECFGKALIQCHSLKSLDLTLHDSSENSPDEHYLIELPIYLPPNLKGLRFRGSSTLANHLTVWHKCVSDPNWLPNLKFIKFCLHVRHDDNETELEKTDFTNDQSMQLLKDLILHRPSVTILNNEV</sequence>
<protein>
    <submittedName>
        <fullName evidence="1">Uncharacterized protein</fullName>
    </submittedName>
</protein>
<accession>A0A814XN94</accession>
<dbReference type="AlphaFoldDB" id="A0A814XN94"/>
<evidence type="ECO:0000313" key="1">
    <source>
        <dbReference type="EMBL" id="CAF1218996.1"/>
    </source>
</evidence>
<evidence type="ECO:0000313" key="3">
    <source>
        <dbReference type="EMBL" id="CAF4189318.1"/>
    </source>
</evidence>
<name>A0A814XN94_9BILA</name>
<evidence type="ECO:0000313" key="4">
    <source>
        <dbReference type="Proteomes" id="UP000663882"/>
    </source>
</evidence>
<dbReference type="EMBL" id="CAJNOU010001739">
    <property type="protein sequence ID" value="CAF1246305.1"/>
    <property type="molecule type" value="Genomic_DNA"/>
</dbReference>
<dbReference type="EMBL" id="CAJOBE010015401">
    <property type="protein sequence ID" value="CAF4189318.1"/>
    <property type="molecule type" value="Genomic_DNA"/>
</dbReference>
<dbReference type="EMBL" id="CAJNOO010001950">
    <property type="protein sequence ID" value="CAF1218996.1"/>
    <property type="molecule type" value="Genomic_DNA"/>
</dbReference>
<dbReference type="Proteomes" id="UP000663882">
    <property type="component" value="Unassembled WGS sequence"/>
</dbReference>
<organism evidence="1 4">
    <name type="scientific">Rotaria sordida</name>
    <dbReference type="NCBI Taxonomy" id="392033"/>
    <lineage>
        <taxon>Eukaryota</taxon>
        <taxon>Metazoa</taxon>
        <taxon>Spiralia</taxon>
        <taxon>Gnathifera</taxon>
        <taxon>Rotifera</taxon>
        <taxon>Eurotatoria</taxon>
        <taxon>Bdelloidea</taxon>
        <taxon>Philodinida</taxon>
        <taxon>Philodinidae</taxon>
        <taxon>Rotaria</taxon>
    </lineage>
</organism>
<proteinExistence type="predicted"/>
<dbReference type="OrthoDB" id="3267648at2759"/>
<dbReference type="Proteomes" id="UP000663889">
    <property type="component" value="Unassembled WGS sequence"/>
</dbReference>
<dbReference type="SUPFAM" id="SSF52047">
    <property type="entry name" value="RNI-like"/>
    <property type="match status" value="1"/>
</dbReference>
<gene>
    <name evidence="3" type="ORF">FNK824_LOCUS35657</name>
    <name evidence="1" type="ORF">RFH988_LOCUS25537</name>
    <name evidence="2" type="ORF">SEV965_LOCUS23493</name>
</gene>
<comment type="caution">
    <text evidence="1">The sequence shown here is derived from an EMBL/GenBank/DDBJ whole genome shotgun (WGS) entry which is preliminary data.</text>
</comment>
<reference evidence="1" key="1">
    <citation type="submission" date="2021-02" db="EMBL/GenBank/DDBJ databases">
        <authorList>
            <person name="Nowell W R."/>
        </authorList>
    </citation>
    <scope>NUCLEOTIDE SEQUENCE</scope>
</reference>